<dbReference type="GO" id="GO:0008237">
    <property type="term" value="F:metallopeptidase activity"/>
    <property type="evidence" value="ECO:0007669"/>
    <property type="project" value="InterPro"/>
</dbReference>
<gene>
    <name evidence="2" type="ORF">GCM10010387_02200</name>
</gene>
<dbReference type="Proteomes" id="UP000630936">
    <property type="component" value="Unassembled WGS sequence"/>
</dbReference>
<reference evidence="2" key="2">
    <citation type="submission" date="2020-09" db="EMBL/GenBank/DDBJ databases">
        <authorList>
            <person name="Sun Q."/>
            <person name="Ohkuma M."/>
        </authorList>
    </citation>
    <scope>NUCLEOTIDE SEQUENCE</scope>
    <source>
        <strain evidence="2">JCM 4988</strain>
    </source>
</reference>
<dbReference type="RefSeq" id="WP_190120908.1">
    <property type="nucleotide sequence ID" value="NZ_BMWG01000001.1"/>
</dbReference>
<sequence length="210" mass="22713">MRLKKWGGRREVKGKALVKPGSVLIASLIAVSSSVVLATPAQAYSHLCGRFFGVGEGGAISYRYYSITPTYQKAFGDAQGRWDKTSPNSPGHFSKQQTNSDPMVEVRDGSYTWDAWATASWQGCGPYGHWSYNETYVKFNSRTMANLTAREKKIVATHEIGHTYGLAHVSTGCGGAGPAVMRQGQGKFSCGSDGPWSDDIKGARAKYLAS</sequence>
<dbReference type="SUPFAM" id="SSF55486">
    <property type="entry name" value="Metalloproteases ('zincins'), catalytic domain"/>
    <property type="match status" value="1"/>
</dbReference>
<name>A0A918PK49_9ACTN</name>
<dbReference type="InterPro" id="IPR024079">
    <property type="entry name" value="MetalloPept_cat_dom_sf"/>
</dbReference>
<evidence type="ECO:0000313" key="3">
    <source>
        <dbReference type="Proteomes" id="UP000630936"/>
    </source>
</evidence>
<feature type="region of interest" description="Disordered" evidence="1">
    <location>
        <begin position="79"/>
        <end position="101"/>
    </location>
</feature>
<comment type="caution">
    <text evidence="2">The sequence shown here is derived from an EMBL/GenBank/DDBJ whole genome shotgun (WGS) entry which is preliminary data.</text>
</comment>
<evidence type="ECO:0000256" key="1">
    <source>
        <dbReference type="SAM" id="MobiDB-lite"/>
    </source>
</evidence>
<feature type="compositionally biased region" description="Polar residues" evidence="1">
    <location>
        <begin position="85"/>
        <end position="101"/>
    </location>
</feature>
<dbReference type="AlphaFoldDB" id="A0A918PK49"/>
<keyword evidence="3" id="KW-1185">Reference proteome</keyword>
<dbReference type="EMBL" id="BMWG01000001">
    <property type="protein sequence ID" value="GGZ13713.1"/>
    <property type="molecule type" value="Genomic_DNA"/>
</dbReference>
<organism evidence="2 3">
    <name type="scientific">Streptomyces inusitatus</name>
    <dbReference type="NCBI Taxonomy" id="68221"/>
    <lineage>
        <taxon>Bacteria</taxon>
        <taxon>Bacillati</taxon>
        <taxon>Actinomycetota</taxon>
        <taxon>Actinomycetes</taxon>
        <taxon>Kitasatosporales</taxon>
        <taxon>Streptomycetaceae</taxon>
        <taxon>Streptomyces</taxon>
    </lineage>
</organism>
<protein>
    <recommendedName>
        <fullName evidence="4">Peptidase M10 metallopeptidase domain-containing protein</fullName>
    </recommendedName>
</protein>
<accession>A0A918PK49</accession>
<reference evidence="2" key="1">
    <citation type="journal article" date="2014" name="Int. J. Syst. Evol. Microbiol.">
        <title>Complete genome sequence of Corynebacterium casei LMG S-19264T (=DSM 44701T), isolated from a smear-ripened cheese.</title>
        <authorList>
            <consortium name="US DOE Joint Genome Institute (JGI-PGF)"/>
            <person name="Walter F."/>
            <person name="Albersmeier A."/>
            <person name="Kalinowski J."/>
            <person name="Ruckert C."/>
        </authorList>
    </citation>
    <scope>NUCLEOTIDE SEQUENCE</scope>
    <source>
        <strain evidence="2">JCM 4988</strain>
    </source>
</reference>
<proteinExistence type="predicted"/>
<evidence type="ECO:0000313" key="2">
    <source>
        <dbReference type="EMBL" id="GGZ13713.1"/>
    </source>
</evidence>
<evidence type="ECO:0008006" key="4">
    <source>
        <dbReference type="Google" id="ProtNLM"/>
    </source>
</evidence>
<dbReference type="Gene3D" id="3.40.390.10">
    <property type="entry name" value="Collagenase (Catalytic Domain)"/>
    <property type="match status" value="1"/>
</dbReference>